<dbReference type="SUPFAM" id="SSF53098">
    <property type="entry name" value="Ribonuclease H-like"/>
    <property type="match status" value="1"/>
</dbReference>
<dbReference type="Gene3D" id="3.30.420.10">
    <property type="entry name" value="Ribonuclease H-like superfamily/Ribonuclease H"/>
    <property type="match status" value="1"/>
</dbReference>
<feature type="domain" description="RNase H type-1" evidence="1">
    <location>
        <begin position="31"/>
        <end position="88"/>
    </location>
</feature>
<dbReference type="PANTHER" id="PTHR47723:SF24">
    <property type="entry name" value="RNASE H TYPE-1 DOMAIN-CONTAINING PROTEIN"/>
    <property type="match status" value="1"/>
</dbReference>
<keyword evidence="3" id="KW-1185">Reference proteome</keyword>
<name>A0ABQ7TZJ9_SOLTU</name>
<dbReference type="PROSITE" id="PS50879">
    <property type="entry name" value="RNASE_H_1"/>
    <property type="match status" value="1"/>
</dbReference>
<dbReference type="InterPro" id="IPR002156">
    <property type="entry name" value="RNaseH_domain"/>
</dbReference>
<dbReference type="InterPro" id="IPR044730">
    <property type="entry name" value="RNase_H-like_dom_plant"/>
</dbReference>
<comment type="caution">
    <text evidence="2">The sequence shown here is derived from an EMBL/GenBank/DDBJ whole genome shotgun (WGS) entry which is preliminary data.</text>
</comment>
<dbReference type="InterPro" id="IPR036397">
    <property type="entry name" value="RNaseH_sf"/>
</dbReference>
<dbReference type="InterPro" id="IPR053151">
    <property type="entry name" value="RNase_H-like"/>
</dbReference>
<proteinExistence type="predicted"/>
<evidence type="ECO:0000313" key="3">
    <source>
        <dbReference type="Proteomes" id="UP000826656"/>
    </source>
</evidence>
<reference evidence="2 3" key="1">
    <citation type="journal article" date="2021" name="bioRxiv">
        <title>Chromosome-scale and haplotype-resolved genome assembly of a tetraploid potato cultivar.</title>
        <authorList>
            <person name="Sun H."/>
            <person name="Jiao W.-B."/>
            <person name="Krause K."/>
            <person name="Campoy J.A."/>
            <person name="Goel M."/>
            <person name="Folz-Donahue K."/>
            <person name="Kukat C."/>
            <person name="Huettel B."/>
            <person name="Schneeberger K."/>
        </authorList>
    </citation>
    <scope>NUCLEOTIDE SEQUENCE [LARGE SCALE GENOMIC DNA]</scope>
    <source>
        <strain evidence="2">SolTubOtavaFocal</strain>
        <tissue evidence="2">Leaves</tissue>
    </source>
</reference>
<protein>
    <recommendedName>
        <fullName evidence="1">RNase H type-1 domain-containing protein</fullName>
    </recommendedName>
</protein>
<evidence type="ECO:0000313" key="2">
    <source>
        <dbReference type="EMBL" id="KAH0740035.1"/>
    </source>
</evidence>
<dbReference type="EMBL" id="JAIVGD010000026">
    <property type="protein sequence ID" value="KAH0740035.1"/>
    <property type="molecule type" value="Genomic_DNA"/>
</dbReference>
<sequence>MSCRFGYRDVPLLDGYMPTFTSKWVRWNLPIEGWWKVNTDGASKGNPCLSAATFCLRDSNGNLIGARGLKLPDTTNLVAEVVAIREAL</sequence>
<dbReference type="InterPro" id="IPR012337">
    <property type="entry name" value="RNaseH-like_sf"/>
</dbReference>
<evidence type="ECO:0000259" key="1">
    <source>
        <dbReference type="PROSITE" id="PS50879"/>
    </source>
</evidence>
<gene>
    <name evidence="2" type="ORF">KY290_033078</name>
</gene>
<dbReference type="PANTHER" id="PTHR47723">
    <property type="entry name" value="OS05G0353850 PROTEIN"/>
    <property type="match status" value="1"/>
</dbReference>
<accession>A0ABQ7TZJ9</accession>
<dbReference type="Proteomes" id="UP000826656">
    <property type="component" value="Unassembled WGS sequence"/>
</dbReference>
<dbReference type="CDD" id="cd06222">
    <property type="entry name" value="RNase_H_like"/>
    <property type="match status" value="1"/>
</dbReference>
<organism evidence="2 3">
    <name type="scientific">Solanum tuberosum</name>
    <name type="common">Potato</name>
    <dbReference type="NCBI Taxonomy" id="4113"/>
    <lineage>
        <taxon>Eukaryota</taxon>
        <taxon>Viridiplantae</taxon>
        <taxon>Streptophyta</taxon>
        <taxon>Embryophyta</taxon>
        <taxon>Tracheophyta</taxon>
        <taxon>Spermatophyta</taxon>
        <taxon>Magnoliopsida</taxon>
        <taxon>eudicotyledons</taxon>
        <taxon>Gunneridae</taxon>
        <taxon>Pentapetalae</taxon>
        <taxon>asterids</taxon>
        <taxon>lamiids</taxon>
        <taxon>Solanales</taxon>
        <taxon>Solanaceae</taxon>
        <taxon>Solanoideae</taxon>
        <taxon>Solaneae</taxon>
        <taxon>Solanum</taxon>
    </lineage>
</organism>